<evidence type="ECO:0000256" key="4">
    <source>
        <dbReference type="ARBA" id="ARBA00022729"/>
    </source>
</evidence>
<accession>A0A317XEC8</accession>
<keyword evidence="6" id="KW-0325">Glycoprotein</keyword>
<dbReference type="Pfam" id="PF03633">
    <property type="entry name" value="Glyco_hydro_65C"/>
    <property type="match status" value="1"/>
</dbReference>
<dbReference type="STRING" id="1450535.A0A317XEC8"/>
<dbReference type="EMBL" id="MSFK01000001">
    <property type="protein sequence ID" value="PWY96685.1"/>
    <property type="molecule type" value="Genomic_DNA"/>
</dbReference>
<dbReference type="InterPro" id="IPR005194">
    <property type="entry name" value="Glyco_hydro_65_C"/>
</dbReference>
<dbReference type="InterPro" id="IPR005195">
    <property type="entry name" value="Glyco_hydro_65_M"/>
</dbReference>
<evidence type="ECO:0000256" key="8">
    <source>
        <dbReference type="ARBA" id="ARBA00030473"/>
    </source>
</evidence>
<keyword evidence="4 10" id="KW-0732">Signal</keyword>
<feature type="domain" description="Glycoside hydrolase family 65 C-terminal" evidence="12">
    <location>
        <begin position="772"/>
        <end position="821"/>
    </location>
</feature>
<evidence type="ECO:0000259" key="12">
    <source>
        <dbReference type="Pfam" id="PF03633"/>
    </source>
</evidence>
<dbReference type="Gene3D" id="1.50.10.10">
    <property type="match status" value="1"/>
</dbReference>
<name>A0A317XEC8_9EURO</name>
<dbReference type="InterPro" id="IPR037018">
    <property type="entry name" value="GH65_N"/>
</dbReference>
<evidence type="ECO:0000256" key="9">
    <source>
        <dbReference type="ARBA" id="ARBA00031637"/>
    </source>
</evidence>
<proteinExistence type="inferred from homology"/>
<dbReference type="FunFam" id="2.70.98.40:FF:000004">
    <property type="entry name" value="Alpha,alpha-trehalose glucohydrolase TreA/Ath1"/>
    <property type="match status" value="1"/>
</dbReference>
<organism evidence="14 15">
    <name type="scientific">Aspergillus sclerotioniger CBS 115572</name>
    <dbReference type="NCBI Taxonomy" id="1450535"/>
    <lineage>
        <taxon>Eukaryota</taxon>
        <taxon>Fungi</taxon>
        <taxon>Dikarya</taxon>
        <taxon>Ascomycota</taxon>
        <taxon>Pezizomycotina</taxon>
        <taxon>Eurotiomycetes</taxon>
        <taxon>Eurotiomycetidae</taxon>
        <taxon>Eurotiales</taxon>
        <taxon>Aspergillaceae</taxon>
        <taxon>Aspergillus</taxon>
        <taxon>Aspergillus subgen. Circumdati</taxon>
    </lineage>
</organism>
<dbReference type="InterPro" id="IPR012341">
    <property type="entry name" value="6hp_glycosidase-like_sf"/>
</dbReference>
<dbReference type="Proteomes" id="UP000246702">
    <property type="component" value="Unassembled WGS sequence"/>
</dbReference>
<gene>
    <name evidence="14" type="ORF">BO94DRAFT_552254</name>
</gene>
<dbReference type="OrthoDB" id="200349at2759"/>
<dbReference type="Pfam" id="PF03636">
    <property type="entry name" value="Glyco_hydro_65N"/>
    <property type="match status" value="1"/>
</dbReference>
<dbReference type="GO" id="GO:0005993">
    <property type="term" value="P:trehalose catabolic process"/>
    <property type="evidence" value="ECO:0007669"/>
    <property type="project" value="TreeGrafter"/>
</dbReference>
<keyword evidence="15" id="KW-1185">Reference proteome</keyword>
<evidence type="ECO:0000256" key="6">
    <source>
        <dbReference type="ARBA" id="ARBA00023180"/>
    </source>
</evidence>
<dbReference type="FunFam" id="1.50.10.10:FF:000032">
    <property type="entry name" value="Vacuolar acid trehalase"/>
    <property type="match status" value="1"/>
</dbReference>
<dbReference type="SUPFAM" id="SSF48208">
    <property type="entry name" value="Six-hairpin glycosidases"/>
    <property type="match status" value="1"/>
</dbReference>
<evidence type="ECO:0000256" key="2">
    <source>
        <dbReference type="ARBA" id="ARBA00006768"/>
    </source>
</evidence>
<dbReference type="InterPro" id="IPR005196">
    <property type="entry name" value="Glyco_hydro_65_N"/>
</dbReference>
<dbReference type="GO" id="GO:0009277">
    <property type="term" value="C:fungal-type cell wall"/>
    <property type="evidence" value="ECO:0007669"/>
    <property type="project" value="TreeGrafter"/>
</dbReference>
<dbReference type="Gene3D" id="2.70.98.40">
    <property type="entry name" value="Glycoside hydrolase, family 65, N-terminal domain"/>
    <property type="match status" value="1"/>
</dbReference>
<evidence type="ECO:0000313" key="14">
    <source>
        <dbReference type="EMBL" id="PWY96685.1"/>
    </source>
</evidence>
<dbReference type="PANTHER" id="PTHR11051:SF8">
    <property type="entry name" value="PROTEIN-GLUCOSYLGALACTOSYLHYDROXYLYSINE GLUCOSIDASE"/>
    <property type="match status" value="1"/>
</dbReference>
<keyword evidence="5 14" id="KW-0378">Hydrolase</keyword>
<dbReference type="AlphaFoldDB" id="A0A317XEC8"/>
<evidence type="ECO:0000256" key="1">
    <source>
        <dbReference type="ARBA" id="ARBA00001576"/>
    </source>
</evidence>
<dbReference type="InterPro" id="IPR011013">
    <property type="entry name" value="Gal_mutarotase_sf_dom"/>
</dbReference>
<dbReference type="RefSeq" id="XP_025473446.1">
    <property type="nucleotide sequence ID" value="XM_025613589.1"/>
</dbReference>
<dbReference type="EC" id="3.2.1.28" evidence="3"/>
<evidence type="ECO:0000256" key="10">
    <source>
        <dbReference type="SAM" id="SignalP"/>
    </source>
</evidence>
<feature type="domain" description="Glycoside hydrolase family 65 central catalytic" evidence="11">
    <location>
        <begin position="434"/>
        <end position="617"/>
    </location>
</feature>
<dbReference type="PANTHER" id="PTHR11051">
    <property type="entry name" value="GLYCOSYL HYDROLASE-RELATED"/>
    <property type="match status" value="1"/>
</dbReference>
<dbReference type="GO" id="GO:0004555">
    <property type="term" value="F:alpha,alpha-trehalase activity"/>
    <property type="evidence" value="ECO:0007669"/>
    <property type="project" value="UniProtKB-EC"/>
</dbReference>
<dbReference type="Pfam" id="PF03632">
    <property type="entry name" value="Glyco_hydro_65m"/>
    <property type="match status" value="1"/>
</dbReference>
<reference evidence="14 15" key="1">
    <citation type="submission" date="2016-12" db="EMBL/GenBank/DDBJ databases">
        <title>The genomes of Aspergillus section Nigri reveals drivers in fungal speciation.</title>
        <authorList>
            <consortium name="DOE Joint Genome Institute"/>
            <person name="Vesth T.C."/>
            <person name="Nybo J."/>
            <person name="Theobald S."/>
            <person name="Brandl J."/>
            <person name="Frisvad J.C."/>
            <person name="Nielsen K.F."/>
            <person name="Lyhne E.K."/>
            <person name="Kogle M.E."/>
            <person name="Kuo A."/>
            <person name="Riley R."/>
            <person name="Clum A."/>
            <person name="Nolan M."/>
            <person name="Lipzen A."/>
            <person name="Salamov A."/>
            <person name="Henrissat B."/>
            <person name="Wiebenga A."/>
            <person name="De Vries R.P."/>
            <person name="Grigoriev I.V."/>
            <person name="Mortensen U.H."/>
            <person name="Andersen M.R."/>
            <person name="Baker S.E."/>
        </authorList>
    </citation>
    <scope>NUCLEOTIDE SEQUENCE [LARGE SCALE GENOMIC DNA]</scope>
    <source>
        <strain evidence="14 15">CBS 115572</strain>
    </source>
</reference>
<feature type="signal peptide" evidence="10">
    <location>
        <begin position="1"/>
        <end position="22"/>
    </location>
</feature>
<evidence type="ECO:0000259" key="11">
    <source>
        <dbReference type="Pfam" id="PF03632"/>
    </source>
</evidence>
<dbReference type="GO" id="GO:0030246">
    <property type="term" value="F:carbohydrate binding"/>
    <property type="evidence" value="ECO:0007669"/>
    <property type="project" value="InterPro"/>
</dbReference>
<comment type="caution">
    <text evidence="14">The sequence shown here is derived from an EMBL/GenBank/DDBJ whole genome shotgun (WGS) entry which is preliminary data.</text>
</comment>
<protein>
    <recommendedName>
        <fullName evidence="3">alpha,alpha-trehalase</fullName>
        <ecNumber evidence="3">3.2.1.28</ecNumber>
    </recommendedName>
    <alternativeName>
        <fullName evidence="8">Alpha,alpha-trehalase</fullName>
    </alternativeName>
    <alternativeName>
        <fullName evidence="9">Alpha,alpha-trehalose glucohydrolase</fullName>
    </alternativeName>
</protein>
<feature type="domain" description="Glycoside hydrolase family 65 N-terminal" evidence="13">
    <location>
        <begin position="74"/>
        <end position="339"/>
    </location>
</feature>
<keyword evidence="7" id="KW-0326">Glycosidase</keyword>
<evidence type="ECO:0000259" key="13">
    <source>
        <dbReference type="Pfam" id="PF03636"/>
    </source>
</evidence>
<feature type="chain" id="PRO_5016389889" description="alpha,alpha-trehalase" evidence="10">
    <location>
        <begin position="23"/>
        <end position="1076"/>
    </location>
</feature>
<sequence length="1076" mass="117281">MQVKFLATLLPLLLHLPAAVDASAGINERISASLRRHLGRDVQTDSNSTNVYPTRFSGVTWDDDHWLLTTTTPDQGHYQSRGSVANGYMGINVASIGPFFELDDPVNGDVISGWPLYSRRQSFATLSGFWDRQPKTNSSNFPWLSEYGDDSVISGVPHWSGLILDLGDDTYLDAEVDNRTISDFESTYDFKSGVLSWSYTWTPEGNKGSYAIVYRLFAHKLFVNRAVVDMEITPLTNGNATVVNALDGYAAVRTDFVASGEDDGAIFTAVRPWGVNNVTAYVYAGLSGSYNVDLSSRRIVTDKPYVHTNDSSIAQAVDVKFTANETVRITKFVGAATTDYFLLTQETARAAYLAGLAEGYTVSLQSHVTEWAGILHESSVDRFMDPATGKLPDDSHIIDSAIIAVTNTYFLLQNTAGNNAVIAAGIPVNVDSCAVGGLTSDSYAGQIFWDADLWMQPGLVASHPESAMRFTNYRIALHYQAQANIDTAFTSSKNETSFSSSAAIYPWTSGRFGNCTATGPCWDYQYHLNGDIGLALVNQWVASGDTLWFQNYLFPIYDSVAILYSELVERNGSSWTLTNMTDPDEYANAIDGGAYTMPLIAETLQNANKFRKQFGLEPNETWEEIADNILILRENGVTLEYTTMNGSTVVKQADVVLDTFPLNFESDNYTAENSLTDLDYYANKQSPDGPAMTYAIFSIIASDVSPSGCSAYTYHQYSYAPYARGPWYQLSEQLIDDASINGGTHPAFPFLTGHGGANQVALYGYLGLRLHPDDTLYIDPNLPPQIPHITYRTFYWRGWPISAWSNYTHTTLQRVSSPAPLVSADLLYAATSIKVQVGQSTASANETTTYELPVSGTLTVPNRMIGSVNTTPGNQVQCHPVYSPDDYEPGQFPISAVDGATSTKWQPSTSNLSSLTVTLSTTTNPQAEAVSGFYFDWSQAPPQNLTIIFHDSPISNPSTLFAASTSNSTEYQVVTSLSNIVPSKPYDTISAEELNTVSIPTGNTTTITLDTPIQKAQYATLLIAGNQGDNESGVGATVAEWVILGPSLNSTSSSSSAALARRKMSARSKATLARYS</sequence>
<evidence type="ECO:0000256" key="7">
    <source>
        <dbReference type="ARBA" id="ARBA00023295"/>
    </source>
</evidence>
<dbReference type="InterPro" id="IPR008928">
    <property type="entry name" value="6-hairpin_glycosidase_sf"/>
</dbReference>
<comment type="similarity">
    <text evidence="2">Belongs to the glycosyl hydrolase 65 family.</text>
</comment>
<dbReference type="GeneID" id="37115732"/>
<evidence type="ECO:0000256" key="5">
    <source>
        <dbReference type="ARBA" id="ARBA00022801"/>
    </source>
</evidence>
<evidence type="ECO:0000256" key="3">
    <source>
        <dbReference type="ARBA" id="ARBA00012757"/>
    </source>
</evidence>
<evidence type="ECO:0000313" key="15">
    <source>
        <dbReference type="Proteomes" id="UP000246702"/>
    </source>
</evidence>
<comment type="catalytic activity">
    <reaction evidence="1">
        <text>alpha,alpha-trehalose + H2O = alpha-D-glucose + beta-D-glucose</text>
        <dbReference type="Rhea" id="RHEA:32675"/>
        <dbReference type="ChEBI" id="CHEBI:15377"/>
        <dbReference type="ChEBI" id="CHEBI:15903"/>
        <dbReference type="ChEBI" id="CHEBI:16551"/>
        <dbReference type="ChEBI" id="CHEBI:17925"/>
        <dbReference type="EC" id="3.2.1.28"/>
    </reaction>
</comment>
<dbReference type="SUPFAM" id="SSF74650">
    <property type="entry name" value="Galactose mutarotase-like"/>
    <property type="match status" value="1"/>
</dbReference>